<comment type="caution">
    <text evidence="2">The sequence shown here is derived from an EMBL/GenBank/DDBJ whole genome shotgun (WGS) entry which is preliminary data.</text>
</comment>
<feature type="chain" id="PRO_5037056580" evidence="1">
    <location>
        <begin position="29"/>
        <end position="150"/>
    </location>
</feature>
<accession>A0A918RQ57</accession>
<evidence type="ECO:0000313" key="2">
    <source>
        <dbReference type="EMBL" id="GHA07921.1"/>
    </source>
</evidence>
<sequence>MSRPATAARFTGLLMLSALALAGTVAVAAPKRAKGPDWAAARTAFASAPALELDESVFFACSATWGLWGEALDSGKVKVPAGALPPQLVDPKAGETAADWGLYLIDSDEAFELHKATEQRLAPELARVLAGDAKAARTWFARLGTCKVPD</sequence>
<reference evidence="2" key="2">
    <citation type="submission" date="2020-09" db="EMBL/GenBank/DDBJ databases">
        <authorList>
            <person name="Sun Q."/>
            <person name="Kim S."/>
        </authorList>
    </citation>
    <scope>NUCLEOTIDE SEQUENCE</scope>
    <source>
        <strain evidence="2">KCTC 32422</strain>
    </source>
</reference>
<reference evidence="2" key="1">
    <citation type="journal article" date="2014" name="Int. J. Syst. Evol. Microbiol.">
        <title>Complete genome sequence of Corynebacterium casei LMG S-19264T (=DSM 44701T), isolated from a smear-ripened cheese.</title>
        <authorList>
            <consortium name="US DOE Joint Genome Institute (JGI-PGF)"/>
            <person name="Walter F."/>
            <person name="Albersmeier A."/>
            <person name="Kalinowski J."/>
            <person name="Ruckert C."/>
        </authorList>
    </citation>
    <scope>NUCLEOTIDE SEQUENCE</scope>
    <source>
        <strain evidence="2">KCTC 32422</strain>
    </source>
</reference>
<evidence type="ECO:0000256" key="1">
    <source>
        <dbReference type="SAM" id="SignalP"/>
    </source>
</evidence>
<name>A0A918RQ57_9SPHN</name>
<organism evidence="2 3">
    <name type="scientific">Novosphingobium arvoryzae</name>
    <dbReference type="NCBI Taxonomy" id="1256514"/>
    <lineage>
        <taxon>Bacteria</taxon>
        <taxon>Pseudomonadati</taxon>
        <taxon>Pseudomonadota</taxon>
        <taxon>Alphaproteobacteria</taxon>
        <taxon>Sphingomonadales</taxon>
        <taxon>Sphingomonadaceae</taxon>
        <taxon>Novosphingobium</taxon>
    </lineage>
</organism>
<keyword evidence="3" id="KW-1185">Reference proteome</keyword>
<gene>
    <name evidence="2" type="ORF">GCM10011617_30630</name>
</gene>
<keyword evidence="1" id="KW-0732">Signal</keyword>
<dbReference type="EMBL" id="BMZD01000013">
    <property type="protein sequence ID" value="GHA07921.1"/>
    <property type="molecule type" value="Genomic_DNA"/>
</dbReference>
<dbReference type="Proteomes" id="UP000634139">
    <property type="component" value="Unassembled WGS sequence"/>
</dbReference>
<feature type="signal peptide" evidence="1">
    <location>
        <begin position="1"/>
        <end position="28"/>
    </location>
</feature>
<proteinExistence type="predicted"/>
<dbReference type="AlphaFoldDB" id="A0A918RQ57"/>
<dbReference type="RefSeq" id="WP_189543123.1">
    <property type="nucleotide sequence ID" value="NZ_BMZD01000013.1"/>
</dbReference>
<protein>
    <submittedName>
        <fullName evidence="2">Uncharacterized protein</fullName>
    </submittedName>
</protein>
<evidence type="ECO:0000313" key="3">
    <source>
        <dbReference type="Proteomes" id="UP000634139"/>
    </source>
</evidence>